<organism evidence="2 3">
    <name type="scientific">Pleuronectes platessa</name>
    <name type="common">European plaice</name>
    <dbReference type="NCBI Taxonomy" id="8262"/>
    <lineage>
        <taxon>Eukaryota</taxon>
        <taxon>Metazoa</taxon>
        <taxon>Chordata</taxon>
        <taxon>Craniata</taxon>
        <taxon>Vertebrata</taxon>
        <taxon>Euteleostomi</taxon>
        <taxon>Actinopterygii</taxon>
        <taxon>Neopterygii</taxon>
        <taxon>Teleostei</taxon>
        <taxon>Neoteleostei</taxon>
        <taxon>Acanthomorphata</taxon>
        <taxon>Carangaria</taxon>
        <taxon>Pleuronectiformes</taxon>
        <taxon>Pleuronectoidei</taxon>
        <taxon>Pleuronectidae</taxon>
        <taxon>Pleuronectes</taxon>
    </lineage>
</organism>
<evidence type="ECO:0000256" key="1">
    <source>
        <dbReference type="SAM" id="MobiDB-lite"/>
    </source>
</evidence>
<dbReference type="Proteomes" id="UP001153269">
    <property type="component" value="Unassembled WGS sequence"/>
</dbReference>
<feature type="region of interest" description="Disordered" evidence="1">
    <location>
        <begin position="80"/>
        <end position="100"/>
    </location>
</feature>
<comment type="caution">
    <text evidence="2">The sequence shown here is derived from an EMBL/GenBank/DDBJ whole genome shotgun (WGS) entry which is preliminary data.</text>
</comment>
<keyword evidence="3" id="KW-1185">Reference proteome</keyword>
<gene>
    <name evidence="2" type="ORF">PLEPLA_LOCUS6310</name>
</gene>
<accession>A0A9N7TUR8</accession>
<reference evidence="2" key="1">
    <citation type="submission" date="2020-03" db="EMBL/GenBank/DDBJ databases">
        <authorList>
            <person name="Weist P."/>
        </authorList>
    </citation>
    <scope>NUCLEOTIDE SEQUENCE</scope>
</reference>
<proteinExistence type="predicted"/>
<dbReference type="EMBL" id="CADEAL010000328">
    <property type="protein sequence ID" value="CAB1418484.1"/>
    <property type="molecule type" value="Genomic_DNA"/>
</dbReference>
<evidence type="ECO:0000313" key="2">
    <source>
        <dbReference type="EMBL" id="CAB1418484.1"/>
    </source>
</evidence>
<evidence type="ECO:0000313" key="3">
    <source>
        <dbReference type="Proteomes" id="UP001153269"/>
    </source>
</evidence>
<sequence>MPILSIAFPHPRLIAVPADAIAHPSAFSSHPLNGTILSSSPLNPIALIAILLTISHHHISCILSSNLSDISVSSISLSSSSHHPAHRMSPSSRPTSDSPSSLPSIARFHIKILIPIPSASHLFILSCAFSVTISFSIPLRHILSAILLISILSDPFTLSHPPYQSIIHPLSHPLIHSSQSILSNAHPLSSIPLIFHSSSFIISSVSPSLHHHPTTISPFSIHLSSILSSLHLSIHPTS</sequence>
<feature type="compositionally biased region" description="Low complexity" evidence="1">
    <location>
        <begin position="89"/>
        <end position="100"/>
    </location>
</feature>
<protein>
    <submittedName>
        <fullName evidence="2">Uncharacterized protein</fullName>
    </submittedName>
</protein>
<name>A0A9N7TUR8_PLEPL</name>
<dbReference type="AlphaFoldDB" id="A0A9N7TUR8"/>